<dbReference type="InterPro" id="IPR009040">
    <property type="entry name" value="Ferritin-like_diiron"/>
</dbReference>
<dbReference type="AlphaFoldDB" id="A0A8J7EZM8"/>
<evidence type="ECO:0000259" key="1">
    <source>
        <dbReference type="PROSITE" id="PS50905"/>
    </source>
</evidence>
<accession>A0A8J7EZM8</accession>
<dbReference type="RefSeq" id="WP_193919286.1">
    <property type="nucleotide sequence ID" value="NZ_JADEWL010000021.1"/>
</dbReference>
<protein>
    <recommendedName>
        <fullName evidence="1">Ferritin-like diiron domain-containing protein</fullName>
    </recommendedName>
</protein>
<dbReference type="PROSITE" id="PS50905">
    <property type="entry name" value="FERRITIN_LIKE"/>
    <property type="match status" value="1"/>
</dbReference>
<name>A0A8J7EZM8_9CYAN</name>
<feature type="domain" description="Ferritin-like diiron" evidence="1">
    <location>
        <begin position="1"/>
        <end position="67"/>
    </location>
</feature>
<organism evidence="2 3">
    <name type="scientific">Plectonema cf. radiosum LEGE 06105</name>
    <dbReference type="NCBI Taxonomy" id="945769"/>
    <lineage>
        <taxon>Bacteria</taxon>
        <taxon>Bacillati</taxon>
        <taxon>Cyanobacteriota</taxon>
        <taxon>Cyanophyceae</taxon>
        <taxon>Oscillatoriophycideae</taxon>
        <taxon>Oscillatoriales</taxon>
        <taxon>Microcoleaceae</taxon>
        <taxon>Plectonema</taxon>
    </lineage>
</organism>
<keyword evidence="3" id="KW-1185">Reference proteome</keyword>
<evidence type="ECO:0000313" key="3">
    <source>
        <dbReference type="Proteomes" id="UP000620559"/>
    </source>
</evidence>
<dbReference type="EMBL" id="JADEWL010000021">
    <property type="protein sequence ID" value="MBE9212908.1"/>
    <property type="molecule type" value="Genomic_DNA"/>
</dbReference>
<evidence type="ECO:0000313" key="2">
    <source>
        <dbReference type="EMBL" id="MBE9212908.1"/>
    </source>
</evidence>
<reference evidence="2" key="1">
    <citation type="submission" date="2020-10" db="EMBL/GenBank/DDBJ databases">
        <authorList>
            <person name="Castelo-Branco R."/>
            <person name="Eusebio N."/>
            <person name="Adriana R."/>
            <person name="Vieira A."/>
            <person name="Brugerolle De Fraissinette N."/>
            <person name="Rezende De Castro R."/>
            <person name="Schneider M.P."/>
            <person name="Vasconcelos V."/>
            <person name="Leao P.N."/>
        </authorList>
    </citation>
    <scope>NUCLEOTIDE SEQUENCE</scope>
    <source>
        <strain evidence="2">LEGE 06105</strain>
    </source>
</reference>
<gene>
    <name evidence="2" type="ORF">IQ247_09420</name>
</gene>
<proteinExistence type="predicted"/>
<dbReference type="Proteomes" id="UP000620559">
    <property type="component" value="Unassembled WGS sequence"/>
</dbReference>
<sequence>MEPTIEALNRAYILMQDAAFELYLASDKAVESGLDSSAELLRVQADKIFEQAENLGAIIMELSNENS</sequence>
<comment type="caution">
    <text evidence="2">The sequence shown here is derived from an EMBL/GenBank/DDBJ whole genome shotgun (WGS) entry which is preliminary data.</text>
</comment>